<dbReference type="EMBL" id="AZDK01000004">
    <property type="protein sequence ID" value="KRK60494.1"/>
    <property type="molecule type" value="Genomic_DNA"/>
</dbReference>
<gene>
    <name evidence="2" type="ORF">FC31_GL001568</name>
</gene>
<comment type="caution">
    <text evidence="2">The sequence shown here is derived from an EMBL/GenBank/DDBJ whole genome shotgun (WGS) entry which is preliminary data.</text>
</comment>
<dbReference type="PROSITE" id="PS00201">
    <property type="entry name" value="FLAVODOXIN"/>
    <property type="match status" value="1"/>
</dbReference>
<dbReference type="PANTHER" id="PTHR39201:SF1">
    <property type="entry name" value="FLAVODOXIN-LIKE DOMAIN-CONTAINING PROTEIN"/>
    <property type="match status" value="1"/>
</dbReference>
<dbReference type="Gene3D" id="3.40.50.360">
    <property type="match status" value="1"/>
</dbReference>
<protein>
    <recommendedName>
        <fullName evidence="1">Flavodoxin-like domain-containing protein</fullName>
    </recommendedName>
</protein>
<reference evidence="2 3" key="1">
    <citation type="journal article" date="2015" name="Genome Announc.">
        <title>Expanding the biotechnology potential of lactobacilli through comparative genomics of 213 strains and associated genera.</title>
        <authorList>
            <person name="Sun Z."/>
            <person name="Harris H.M."/>
            <person name="McCann A."/>
            <person name="Guo C."/>
            <person name="Argimon S."/>
            <person name="Zhang W."/>
            <person name="Yang X."/>
            <person name="Jeffery I.B."/>
            <person name="Cooney J.C."/>
            <person name="Kagawa T.F."/>
            <person name="Liu W."/>
            <person name="Song Y."/>
            <person name="Salvetti E."/>
            <person name="Wrobel A."/>
            <person name="Rasinkangas P."/>
            <person name="Parkhill J."/>
            <person name="Rea M.C."/>
            <person name="O'Sullivan O."/>
            <person name="Ritari J."/>
            <person name="Douillard F.P."/>
            <person name="Paul Ross R."/>
            <person name="Yang R."/>
            <person name="Briner A.E."/>
            <person name="Felis G.E."/>
            <person name="de Vos W.M."/>
            <person name="Barrangou R."/>
            <person name="Klaenhammer T.R."/>
            <person name="Caufield P.W."/>
            <person name="Cui Y."/>
            <person name="Zhang H."/>
            <person name="O'Toole P.W."/>
        </authorList>
    </citation>
    <scope>NUCLEOTIDE SEQUENCE [LARGE SCALE GENOMIC DNA]</scope>
    <source>
        <strain evidence="2 3">DSM 16041</strain>
    </source>
</reference>
<evidence type="ECO:0000259" key="1">
    <source>
        <dbReference type="Pfam" id="PF12682"/>
    </source>
</evidence>
<proteinExistence type="predicted"/>
<keyword evidence="3" id="KW-1185">Reference proteome</keyword>
<sequence>MHKMAQEALILYYSQFGNTARLASKIRQLTGADILRIQPTTDFPADMKETDRVYRQQRRQGQWPKLANQWPDFNYYDVILVGGPVWDGQLSSPVLAALEQLQGFAGKVAPFSTGWSELGNYEQDWQAHAGKLRLCPGYHVLTHGRPHYDQANLMSWLRKL</sequence>
<accession>A0ABR5P1N4</accession>
<name>A0ABR5P1N4_9LACO</name>
<dbReference type="Proteomes" id="UP000051883">
    <property type="component" value="Unassembled WGS sequence"/>
</dbReference>
<evidence type="ECO:0000313" key="2">
    <source>
        <dbReference type="EMBL" id="KRK60494.1"/>
    </source>
</evidence>
<dbReference type="SUPFAM" id="SSF52218">
    <property type="entry name" value="Flavoproteins"/>
    <property type="match status" value="1"/>
</dbReference>
<dbReference type="PANTHER" id="PTHR39201">
    <property type="entry name" value="EXPORTED PROTEIN-RELATED"/>
    <property type="match status" value="1"/>
</dbReference>
<dbReference type="InterPro" id="IPR029039">
    <property type="entry name" value="Flavoprotein-like_sf"/>
</dbReference>
<feature type="domain" description="Flavodoxin-like" evidence="1">
    <location>
        <begin position="9"/>
        <end position="142"/>
    </location>
</feature>
<dbReference type="InterPro" id="IPR001226">
    <property type="entry name" value="Flavodoxin_CS"/>
</dbReference>
<dbReference type="InterPro" id="IPR008254">
    <property type="entry name" value="Flavodoxin/NO_synth"/>
</dbReference>
<dbReference type="Pfam" id="PF12682">
    <property type="entry name" value="Flavodoxin_4"/>
    <property type="match status" value="1"/>
</dbReference>
<organism evidence="2 3">
    <name type="scientific">Limosilactobacillus antri DSM 16041</name>
    <dbReference type="NCBI Taxonomy" id="525309"/>
    <lineage>
        <taxon>Bacteria</taxon>
        <taxon>Bacillati</taxon>
        <taxon>Bacillota</taxon>
        <taxon>Bacilli</taxon>
        <taxon>Lactobacillales</taxon>
        <taxon>Lactobacillaceae</taxon>
        <taxon>Limosilactobacillus</taxon>
    </lineage>
</organism>
<evidence type="ECO:0000313" key="3">
    <source>
        <dbReference type="Proteomes" id="UP000051883"/>
    </source>
</evidence>